<comment type="similarity">
    <text evidence="7">Belongs to the DHHC palmitoyltransferase family. PFA5 subfamily.</text>
</comment>
<comment type="domain">
    <text evidence="8">The DHHC domain is required for palmitoyltransferase activity.</text>
</comment>
<sequence length="457" mass="52442">MVLFSYCLLNFVNPGVVPSWLAEKPMEDFIRAVLRNIIRQGGDTTNITNTNITNTNITAIHTENHNNNDGTVLSTNTNTTTTANTNTNTNGMGTAFYYQPSPMEEVVNASVDHTENINRETMEEQEIIRNPHIEENDKNVNKIPEVTEVSIHTNVLTHQPQLQSEEQEVQAQEPEEVNSSHDHRWAFQNTSTPLWMPHRNIAIVASDILAALDRSPESFEREMSFLLGGAKRCRFCRVYKLSETHHCSRCNMCIYHMDHHCVWLSRCIGYSNHKYFILFIGYLSLALGSVPVQFLVCSSQERCYINSPFDNDLFFFIIIIFTSFFSLALFVFFLENLWLLSRGDSTLRVIQEEERQRIQTTRPLETGYAYIPGELEDNVDVYGEAASRSCSLRNMQIVFGVGPVFPAWFLPVPPERLPFRSQETAFWSRQRVLVEGQLRSVVENMDREDGEEEGESK</sequence>
<dbReference type="GO" id="GO:0005794">
    <property type="term" value="C:Golgi apparatus"/>
    <property type="evidence" value="ECO:0007669"/>
    <property type="project" value="TreeGrafter"/>
</dbReference>
<evidence type="ECO:0000256" key="6">
    <source>
        <dbReference type="ARBA" id="ARBA00023315"/>
    </source>
</evidence>
<feature type="region of interest" description="Disordered" evidence="9">
    <location>
        <begin position="162"/>
        <end position="181"/>
    </location>
</feature>
<evidence type="ECO:0000256" key="7">
    <source>
        <dbReference type="ARBA" id="ARBA00038298"/>
    </source>
</evidence>
<dbReference type="GeneID" id="39988286"/>
<evidence type="ECO:0000256" key="8">
    <source>
        <dbReference type="RuleBase" id="RU079119"/>
    </source>
</evidence>
<dbReference type="VEuPathDB" id="TriTrypDB:TM35_000301830"/>
<keyword evidence="2 8" id="KW-0808">Transferase</keyword>
<evidence type="ECO:0000256" key="1">
    <source>
        <dbReference type="ARBA" id="ARBA00004141"/>
    </source>
</evidence>
<dbReference type="EC" id="2.3.1.225" evidence="8"/>
<dbReference type="STRING" id="67003.A0A1X0NNR1"/>
<feature type="domain" description="Palmitoyltransferase DHHC" evidence="10">
    <location>
        <begin position="230"/>
        <end position="348"/>
    </location>
</feature>
<dbReference type="GO" id="GO:0005783">
    <property type="term" value="C:endoplasmic reticulum"/>
    <property type="evidence" value="ECO:0007669"/>
    <property type="project" value="TreeGrafter"/>
</dbReference>
<feature type="transmembrane region" description="Helical" evidence="8">
    <location>
        <begin position="275"/>
        <end position="294"/>
    </location>
</feature>
<reference evidence="11 12" key="1">
    <citation type="submission" date="2017-03" db="EMBL/GenBank/DDBJ databases">
        <title>An alternative strategy for trypanosome survival in the mammalian bloodstream revealed through genome and transcriptome analysis of the ubiquitous bovine parasite Trypanosoma (Megatrypanum) theileri.</title>
        <authorList>
            <person name="Kelly S."/>
            <person name="Ivens A."/>
            <person name="Mott A."/>
            <person name="O'Neill E."/>
            <person name="Emms D."/>
            <person name="Macleod O."/>
            <person name="Voorheis P."/>
            <person name="Matthews J."/>
            <person name="Matthews K."/>
            <person name="Carrington M."/>
        </authorList>
    </citation>
    <scope>NUCLEOTIDE SEQUENCE [LARGE SCALE GENOMIC DNA]</scope>
    <source>
        <strain evidence="11">Edinburgh</strain>
    </source>
</reference>
<keyword evidence="4 8" id="KW-1133">Transmembrane helix</keyword>
<feature type="transmembrane region" description="Helical" evidence="8">
    <location>
        <begin position="314"/>
        <end position="334"/>
    </location>
</feature>
<dbReference type="PROSITE" id="PS50216">
    <property type="entry name" value="DHHC"/>
    <property type="match status" value="1"/>
</dbReference>
<dbReference type="OrthoDB" id="302728at2759"/>
<dbReference type="GO" id="GO:0006612">
    <property type="term" value="P:protein targeting to membrane"/>
    <property type="evidence" value="ECO:0007669"/>
    <property type="project" value="TreeGrafter"/>
</dbReference>
<evidence type="ECO:0000256" key="9">
    <source>
        <dbReference type="SAM" id="MobiDB-lite"/>
    </source>
</evidence>
<dbReference type="GO" id="GO:0019706">
    <property type="term" value="F:protein-cysteine S-palmitoyltransferase activity"/>
    <property type="evidence" value="ECO:0007669"/>
    <property type="project" value="UniProtKB-EC"/>
</dbReference>
<dbReference type="GO" id="GO:0016020">
    <property type="term" value="C:membrane"/>
    <property type="evidence" value="ECO:0007669"/>
    <property type="project" value="UniProtKB-SubCell"/>
</dbReference>
<keyword evidence="5 8" id="KW-0472">Membrane</keyword>
<evidence type="ECO:0000313" key="12">
    <source>
        <dbReference type="Proteomes" id="UP000192257"/>
    </source>
</evidence>
<accession>A0A1X0NNR1</accession>
<feature type="compositionally biased region" description="Acidic residues" evidence="9">
    <location>
        <begin position="165"/>
        <end position="176"/>
    </location>
</feature>
<name>A0A1X0NNR1_9TRYP</name>
<dbReference type="InterPro" id="IPR039859">
    <property type="entry name" value="PFA4/ZDH16/20/ERF2-like"/>
</dbReference>
<proteinExistence type="inferred from homology"/>
<evidence type="ECO:0000256" key="4">
    <source>
        <dbReference type="ARBA" id="ARBA00022989"/>
    </source>
</evidence>
<dbReference type="EMBL" id="NBCO01000030">
    <property type="protein sequence ID" value="ORC86143.1"/>
    <property type="molecule type" value="Genomic_DNA"/>
</dbReference>
<protein>
    <recommendedName>
        <fullName evidence="8">Palmitoyltransferase</fullName>
        <ecNumber evidence="8">2.3.1.225</ecNumber>
    </recommendedName>
</protein>
<organism evidence="11 12">
    <name type="scientific">Trypanosoma theileri</name>
    <dbReference type="NCBI Taxonomy" id="67003"/>
    <lineage>
        <taxon>Eukaryota</taxon>
        <taxon>Discoba</taxon>
        <taxon>Euglenozoa</taxon>
        <taxon>Kinetoplastea</taxon>
        <taxon>Metakinetoplastina</taxon>
        <taxon>Trypanosomatida</taxon>
        <taxon>Trypanosomatidae</taxon>
        <taxon>Trypanosoma</taxon>
    </lineage>
</organism>
<dbReference type="PANTHER" id="PTHR22883:SF23">
    <property type="entry name" value="PALMITOYLTRANSFERASE ZDHHC6"/>
    <property type="match status" value="1"/>
</dbReference>
<evidence type="ECO:0000256" key="2">
    <source>
        <dbReference type="ARBA" id="ARBA00022679"/>
    </source>
</evidence>
<comment type="subcellular location">
    <subcellularLocation>
        <location evidence="1">Membrane</location>
        <topology evidence="1">Multi-pass membrane protein</topology>
    </subcellularLocation>
</comment>
<dbReference type="InterPro" id="IPR001594">
    <property type="entry name" value="Palmitoyltrfase_DHHC"/>
</dbReference>
<keyword evidence="6 8" id="KW-0012">Acyltransferase</keyword>
<evidence type="ECO:0000259" key="10">
    <source>
        <dbReference type="Pfam" id="PF01529"/>
    </source>
</evidence>
<comment type="catalytic activity">
    <reaction evidence="8">
        <text>L-cysteinyl-[protein] + hexadecanoyl-CoA = S-hexadecanoyl-L-cysteinyl-[protein] + CoA</text>
        <dbReference type="Rhea" id="RHEA:36683"/>
        <dbReference type="Rhea" id="RHEA-COMP:10131"/>
        <dbReference type="Rhea" id="RHEA-COMP:11032"/>
        <dbReference type="ChEBI" id="CHEBI:29950"/>
        <dbReference type="ChEBI" id="CHEBI:57287"/>
        <dbReference type="ChEBI" id="CHEBI:57379"/>
        <dbReference type="ChEBI" id="CHEBI:74151"/>
        <dbReference type="EC" id="2.3.1.225"/>
    </reaction>
</comment>
<dbReference type="AlphaFoldDB" id="A0A1X0NNR1"/>
<dbReference type="PANTHER" id="PTHR22883">
    <property type="entry name" value="ZINC FINGER DHHC DOMAIN CONTAINING PROTEIN"/>
    <property type="match status" value="1"/>
</dbReference>
<dbReference type="Proteomes" id="UP000192257">
    <property type="component" value="Unassembled WGS sequence"/>
</dbReference>
<dbReference type="RefSeq" id="XP_028880209.1">
    <property type="nucleotide sequence ID" value="XM_029028506.1"/>
</dbReference>
<evidence type="ECO:0000256" key="3">
    <source>
        <dbReference type="ARBA" id="ARBA00022692"/>
    </source>
</evidence>
<keyword evidence="12" id="KW-1185">Reference proteome</keyword>
<comment type="caution">
    <text evidence="11">The sequence shown here is derived from an EMBL/GenBank/DDBJ whole genome shotgun (WGS) entry which is preliminary data.</text>
</comment>
<gene>
    <name evidence="11" type="ORF">TM35_000301830</name>
</gene>
<evidence type="ECO:0000256" key="5">
    <source>
        <dbReference type="ARBA" id="ARBA00023136"/>
    </source>
</evidence>
<dbReference type="Pfam" id="PF01529">
    <property type="entry name" value="DHHC"/>
    <property type="match status" value="1"/>
</dbReference>
<evidence type="ECO:0000313" key="11">
    <source>
        <dbReference type="EMBL" id="ORC86143.1"/>
    </source>
</evidence>
<keyword evidence="3 8" id="KW-0812">Transmembrane</keyword>